<gene>
    <name evidence="2" type="ORF">SAMN02982917_4134</name>
</gene>
<dbReference type="EMBL" id="FXAK01000007">
    <property type="protein sequence ID" value="SMF72308.1"/>
    <property type="molecule type" value="Genomic_DNA"/>
</dbReference>
<evidence type="ECO:0000313" key="3">
    <source>
        <dbReference type="Proteomes" id="UP000192936"/>
    </source>
</evidence>
<feature type="signal peptide" evidence="1">
    <location>
        <begin position="1"/>
        <end position="23"/>
    </location>
</feature>
<feature type="chain" id="PRO_5013027606" description="Lipoprotein" evidence="1">
    <location>
        <begin position="24"/>
        <end position="68"/>
    </location>
</feature>
<dbReference type="PROSITE" id="PS51257">
    <property type="entry name" value="PROKAR_LIPOPROTEIN"/>
    <property type="match status" value="1"/>
</dbReference>
<accession>A0A1X7GNC0</accession>
<dbReference type="Proteomes" id="UP000192936">
    <property type="component" value="Unassembled WGS sequence"/>
</dbReference>
<evidence type="ECO:0000313" key="2">
    <source>
        <dbReference type="EMBL" id="SMF72308.1"/>
    </source>
</evidence>
<evidence type="ECO:0008006" key="4">
    <source>
        <dbReference type="Google" id="ProtNLM"/>
    </source>
</evidence>
<organism evidence="2 3">
    <name type="scientific">Azospirillum oryzae</name>
    <dbReference type="NCBI Taxonomy" id="286727"/>
    <lineage>
        <taxon>Bacteria</taxon>
        <taxon>Pseudomonadati</taxon>
        <taxon>Pseudomonadota</taxon>
        <taxon>Alphaproteobacteria</taxon>
        <taxon>Rhodospirillales</taxon>
        <taxon>Azospirillaceae</taxon>
        <taxon>Azospirillum</taxon>
    </lineage>
</organism>
<name>A0A1X7GNC0_9PROT</name>
<dbReference type="AlphaFoldDB" id="A0A1X7GNC0"/>
<protein>
    <recommendedName>
        <fullName evidence="4">Lipoprotein</fullName>
    </recommendedName>
</protein>
<reference evidence="2 3" key="1">
    <citation type="submission" date="2017-04" db="EMBL/GenBank/DDBJ databases">
        <authorList>
            <person name="Afonso C.L."/>
            <person name="Miller P.J."/>
            <person name="Scott M.A."/>
            <person name="Spackman E."/>
            <person name="Goraichik I."/>
            <person name="Dimitrov K.M."/>
            <person name="Suarez D.L."/>
            <person name="Swayne D.E."/>
        </authorList>
    </citation>
    <scope>NUCLEOTIDE SEQUENCE [LARGE SCALE GENOMIC DNA]</scope>
    <source>
        <strain evidence="2 3">A2P</strain>
    </source>
</reference>
<dbReference type="OrthoDB" id="7307658at2"/>
<evidence type="ECO:0000256" key="1">
    <source>
        <dbReference type="SAM" id="SignalP"/>
    </source>
</evidence>
<sequence length="68" mass="7054">MGLRMICAGILLALLSGCATNGAGTEGGCAAFRPIYISRADVFTDGTAEQLMAHNLTGASLCGWIYTR</sequence>
<proteinExistence type="predicted"/>
<keyword evidence="1" id="KW-0732">Signal</keyword>